<dbReference type="InterPro" id="IPR036420">
    <property type="entry name" value="BRCT_dom_sf"/>
</dbReference>
<name>A0AAU6VBF5_UNCXX</name>
<organism evidence="2">
    <name type="scientific">bacterium 19MO03SA05</name>
    <dbReference type="NCBI Taxonomy" id="2920620"/>
    <lineage>
        <taxon>Bacteria</taxon>
    </lineage>
</organism>
<dbReference type="InterPro" id="IPR001357">
    <property type="entry name" value="BRCT_dom"/>
</dbReference>
<dbReference type="EMBL" id="CP095350">
    <property type="protein sequence ID" value="XAG83446.1"/>
    <property type="molecule type" value="Genomic_DNA"/>
</dbReference>
<evidence type="ECO:0000259" key="1">
    <source>
        <dbReference type="PROSITE" id="PS50172"/>
    </source>
</evidence>
<accession>A0AAU6VBF5</accession>
<proteinExistence type="predicted"/>
<reference evidence="2" key="1">
    <citation type="submission" date="2022-03" db="EMBL/GenBank/DDBJ databases">
        <title>Sea Food Isolates.</title>
        <authorList>
            <person name="Li c."/>
        </authorList>
    </citation>
    <scope>NUCLEOTIDE SEQUENCE</scope>
    <source>
        <strain evidence="2">19MO03SA05</strain>
    </source>
</reference>
<dbReference type="SUPFAM" id="SSF52113">
    <property type="entry name" value="BRCT domain"/>
    <property type="match status" value="1"/>
</dbReference>
<evidence type="ECO:0000313" key="2">
    <source>
        <dbReference type="EMBL" id="XAG83446.1"/>
    </source>
</evidence>
<sequence>MKNKAPELARLKGILSGISTDKSINEKELLFLDAWLRDRQDSWGDNGDAVDLIEQIADVLEDGVITQEEMEDTLNLIECILEYQENPPLTDNQQEVFGFIQGVVSDGHVDSVELDHICKMLRPLHEIPIFALLSKRIEQQRNDHAALLDTLKSCSGFYFNETGTTQEWSCFLSDKIPENFDFINARICFTGGISGLPRSSLRRHVEKIGSVYSKSLSSHVDMLVVGDECSAGWLEYSYGTKLDAACRLKLKGHNVLIVTSDEWLSKVSNISNPKSEQKQKAWVGFGDARTFTGLFEALEKVCEDVPLTVSQYNDEHQGLQGVAIHRQWKNGKPLKKMELFLEHMPYHYNELSNEMAERIRAWIVGGSGLPTVTFKSQDNAFERFRELLANLVAFHSKDS</sequence>
<dbReference type="AlphaFoldDB" id="A0AAU6VBF5"/>
<dbReference type="PROSITE" id="PS50172">
    <property type="entry name" value="BRCT"/>
    <property type="match status" value="1"/>
</dbReference>
<protein>
    <submittedName>
        <fullName evidence="2">BRCT domain-containing protein</fullName>
    </submittedName>
</protein>
<dbReference type="CDD" id="cd17748">
    <property type="entry name" value="BRCT_DNA_ligase_like"/>
    <property type="match status" value="1"/>
</dbReference>
<dbReference type="Gene3D" id="3.40.50.10190">
    <property type="entry name" value="BRCT domain"/>
    <property type="match status" value="1"/>
</dbReference>
<feature type="domain" description="BRCT" evidence="1">
    <location>
        <begin position="182"/>
        <end position="264"/>
    </location>
</feature>
<gene>
    <name evidence="2" type="ORF">MRM63_07540</name>
</gene>